<dbReference type="AlphaFoldDB" id="A0A4U6D4H6"/>
<dbReference type="InterPro" id="IPR005502">
    <property type="entry name" value="Ribosyl_crysJ1"/>
</dbReference>
<dbReference type="Proteomes" id="UP000304900">
    <property type="component" value="Unassembled WGS sequence"/>
</dbReference>
<feature type="binding site" evidence="1">
    <location>
        <position position="324"/>
    </location>
    <ligand>
        <name>Mg(2+)</name>
        <dbReference type="ChEBI" id="CHEBI:18420"/>
        <label>1</label>
    </ligand>
</feature>
<keyword evidence="1" id="KW-0460">Magnesium</keyword>
<reference evidence="2 3" key="1">
    <citation type="submission" date="2019-05" db="EMBL/GenBank/DDBJ databases">
        <title>Dyadobacter AR-3-8 sp. nov., isolated from arctic soil.</title>
        <authorList>
            <person name="Chaudhary D.K."/>
        </authorList>
    </citation>
    <scope>NUCLEOTIDE SEQUENCE [LARGE SCALE GENOMIC DNA]</scope>
    <source>
        <strain evidence="2 3">AR-3-8</strain>
    </source>
</reference>
<dbReference type="EMBL" id="SZVO01000004">
    <property type="protein sequence ID" value="TKT92209.1"/>
    <property type="molecule type" value="Genomic_DNA"/>
</dbReference>
<dbReference type="InterPro" id="IPR036705">
    <property type="entry name" value="Ribosyl_crysJ1_sf"/>
</dbReference>
<dbReference type="Gene3D" id="1.10.4080.10">
    <property type="entry name" value="ADP-ribosylation/Crystallin J1"/>
    <property type="match status" value="1"/>
</dbReference>
<organism evidence="2 3">
    <name type="scientific">Dyadobacter frigoris</name>
    <dbReference type="NCBI Taxonomy" id="2576211"/>
    <lineage>
        <taxon>Bacteria</taxon>
        <taxon>Pseudomonadati</taxon>
        <taxon>Bacteroidota</taxon>
        <taxon>Cytophagia</taxon>
        <taxon>Cytophagales</taxon>
        <taxon>Spirosomataceae</taxon>
        <taxon>Dyadobacter</taxon>
    </lineage>
</organism>
<evidence type="ECO:0000256" key="1">
    <source>
        <dbReference type="PIRSR" id="PIRSR605502-1"/>
    </source>
</evidence>
<keyword evidence="1" id="KW-0479">Metal-binding</keyword>
<comment type="cofactor">
    <cofactor evidence="1">
        <name>Mg(2+)</name>
        <dbReference type="ChEBI" id="CHEBI:18420"/>
    </cofactor>
    <text evidence="1">Binds 2 magnesium ions per subunit.</text>
</comment>
<comment type="caution">
    <text evidence="2">The sequence shown here is derived from an EMBL/GenBank/DDBJ whole genome shotgun (WGS) entry which is preliminary data.</text>
</comment>
<dbReference type="OrthoDB" id="9761704at2"/>
<protein>
    <submittedName>
        <fullName evidence="2">ADP-ribosylglycohydrolase family protein</fullName>
    </submittedName>
</protein>
<dbReference type="Pfam" id="PF03747">
    <property type="entry name" value="ADP_ribosyl_GH"/>
    <property type="match status" value="1"/>
</dbReference>
<sequence>MNLLKETKYRKALAFSTILSLLLTIGAWGQLTQPKNVKADYFTISKENLKDKIKGGWAGQTIGVTFGWPTEFVYQGTFIQDYQPIKWHPDYVTEAMRVFPGLFDDIYMDLTFMEVFERNGLSAPADSFAQAYAHRGYELWHANQAGRYNVLQGIPASKSGHWLNNPHADDIDFQIESDFAGLMSPAMPNASSEICDRVGHIMNYGDGWYGGVFISNMYANAFKSNDISYIVNESLKAIPARSQFYKCIADVIQWHKKYPQGWKQTWFEIQRKWSQEVGCPDGVFHPLDIDAKLNAAYVVLGLLYGAGDFTRTMQISTRAGQDSDCNPSSAGGILGTMIGYSKIPAYWLEPVRKAENDHFSFTNLSLHKVYELGLKHALENVQRHGGRVNGDMVEIVSEPVKPVLFEESFPQHYPKQRVPLSQVSHTGIKFTVEGVGFVLRGHSRKTSLQQPDAVVRAALWIDGAKIEEINLPTAYSQRRTELCWRYQLPPGKHQVEVKVLNPDPGYELVSVDYLEYADRPVSTKFD</sequence>
<proteinExistence type="predicted"/>
<dbReference type="GO" id="GO:0046872">
    <property type="term" value="F:metal ion binding"/>
    <property type="evidence" value="ECO:0007669"/>
    <property type="project" value="UniProtKB-KW"/>
</dbReference>
<keyword evidence="2" id="KW-0378">Hydrolase</keyword>
<dbReference type="RefSeq" id="WP_137339754.1">
    <property type="nucleotide sequence ID" value="NZ_BSQH01000007.1"/>
</dbReference>
<gene>
    <name evidence="2" type="ORF">FDK13_09460</name>
</gene>
<feature type="binding site" evidence="1">
    <location>
        <position position="322"/>
    </location>
    <ligand>
        <name>Mg(2+)</name>
        <dbReference type="ChEBI" id="CHEBI:18420"/>
        <label>1</label>
    </ligand>
</feature>
<evidence type="ECO:0000313" key="2">
    <source>
        <dbReference type="EMBL" id="TKT92209.1"/>
    </source>
</evidence>
<accession>A0A4U6D4H6</accession>
<dbReference type="SUPFAM" id="SSF101478">
    <property type="entry name" value="ADP-ribosylglycohydrolase"/>
    <property type="match status" value="1"/>
</dbReference>
<name>A0A4U6D4H6_9BACT</name>
<keyword evidence="3" id="KW-1185">Reference proteome</keyword>
<evidence type="ECO:0000313" key="3">
    <source>
        <dbReference type="Proteomes" id="UP000304900"/>
    </source>
</evidence>
<dbReference type="GO" id="GO:0016787">
    <property type="term" value="F:hydrolase activity"/>
    <property type="evidence" value="ECO:0007669"/>
    <property type="project" value="UniProtKB-KW"/>
</dbReference>